<name>A0A0M3HKE0_ASCLU</name>
<feature type="region of interest" description="Disordered" evidence="1">
    <location>
        <begin position="8"/>
        <end position="49"/>
    </location>
</feature>
<evidence type="ECO:0000256" key="1">
    <source>
        <dbReference type="SAM" id="MobiDB-lite"/>
    </source>
</evidence>
<feature type="compositionally biased region" description="Basic and acidic residues" evidence="1">
    <location>
        <begin position="22"/>
        <end position="49"/>
    </location>
</feature>
<proteinExistence type="predicted"/>
<evidence type="ECO:0000313" key="3">
    <source>
        <dbReference type="WBParaSite" id="ALUE_0000198501-mRNA-1"/>
    </source>
</evidence>
<dbReference type="AlphaFoldDB" id="A0A0M3HKE0"/>
<evidence type="ECO:0000313" key="2">
    <source>
        <dbReference type="Proteomes" id="UP000036681"/>
    </source>
</evidence>
<dbReference type="Proteomes" id="UP000036681">
    <property type="component" value="Unplaced"/>
</dbReference>
<accession>A0A0M3HKE0</accession>
<keyword evidence="2" id="KW-1185">Reference proteome</keyword>
<reference evidence="3" key="1">
    <citation type="submission" date="2017-02" db="UniProtKB">
        <authorList>
            <consortium name="WormBaseParasite"/>
        </authorList>
    </citation>
    <scope>IDENTIFICATION</scope>
</reference>
<sequence>MYPLGILFLPSPAKKNPGNQGLKEKGKGQKEEFMRRLEDERNERRLLIK</sequence>
<dbReference type="WBParaSite" id="ALUE_0000198501-mRNA-1">
    <property type="protein sequence ID" value="ALUE_0000198501-mRNA-1"/>
    <property type="gene ID" value="ALUE_0000198501"/>
</dbReference>
<organism evidence="2 3">
    <name type="scientific">Ascaris lumbricoides</name>
    <name type="common">Giant roundworm</name>
    <dbReference type="NCBI Taxonomy" id="6252"/>
    <lineage>
        <taxon>Eukaryota</taxon>
        <taxon>Metazoa</taxon>
        <taxon>Ecdysozoa</taxon>
        <taxon>Nematoda</taxon>
        <taxon>Chromadorea</taxon>
        <taxon>Rhabditida</taxon>
        <taxon>Spirurina</taxon>
        <taxon>Ascaridomorpha</taxon>
        <taxon>Ascaridoidea</taxon>
        <taxon>Ascarididae</taxon>
        <taxon>Ascaris</taxon>
    </lineage>
</organism>
<protein>
    <submittedName>
        <fullName evidence="3">Uncharacterized protein</fullName>
    </submittedName>
</protein>